<evidence type="ECO:0000259" key="1">
    <source>
        <dbReference type="Pfam" id="PF12770"/>
    </source>
</evidence>
<accession>A0A0B7FB97</accession>
<evidence type="ECO:0000313" key="3">
    <source>
        <dbReference type="Proteomes" id="UP000059188"/>
    </source>
</evidence>
<gene>
    <name evidence="2" type="ORF">RSOLAG1IB_11597</name>
</gene>
<dbReference type="EMBL" id="LN679252">
    <property type="protein sequence ID" value="CEL54199.1"/>
    <property type="molecule type" value="Genomic_DNA"/>
</dbReference>
<sequence>MEQALTKSEYGMNHEELHKKGQFHISQFRHFGRVDDIDKAVEWCTKALALTPEDHPDLPDHHAALGVSYTHRYRRTGDPDDLDQAMQCDIRALALTPDGHPDLPGRHADLGVHALALTPDWHPDLPLRHFSLAVSCHHQFQLTRHPSHLQAALRSFRSASQLSTGAPRDVFDNALSWAKLASEHTYLGPLEAFRATIDLLPHHIWLGATTAQRYHDLSLAEDLAVRAASAAIQSSEHALALEWLEHARCIVWNQALMLRSPVDDLASSHPDLAAQLQSIAQQLHQTSSGSQVPNTASDVTGRRHRLAREYAHLLAQARQLPGLEDFVQPTTAKGLMRAARHGPVVVVNCHGTRCDALVITPGQDHIGHVALSDFTEHKARHARSEIDTLLQRKGLRERGFRLMNPLPPIPEPDVGPVLAGLWKDLVRPVLEHLGYLNGDGASEMPHVTWCPTGALSFLPLHAAGDYGQPGSRVFDHVVSSYTPTLTALLGSASTVANPAPRVLAIGQPATPGCSPLRGVYRELDLLRDHTKDSAGYSQLIGGGATTTAVLEAMDEYDWVHLACHAHQNVDDATKSGFYLHDGILDLSAISQRSFRNKGLAYLSACKTATGDQKLPDEAIHLASGMLMAGYRSVIGSMWSVMDNDAPHVADRVYARLMKDGKLGNGEAGRALHYAVAELREKVGEKEYGRWVPYIHFGS</sequence>
<dbReference type="Gene3D" id="1.25.40.10">
    <property type="entry name" value="Tetratricopeptide repeat domain"/>
    <property type="match status" value="1"/>
</dbReference>
<dbReference type="OrthoDB" id="9991317at2759"/>
<dbReference type="InterPro" id="IPR024983">
    <property type="entry name" value="CHAT_dom"/>
</dbReference>
<dbReference type="Pfam" id="PF12770">
    <property type="entry name" value="CHAT"/>
    <property type="match status" value="1"/>
</dbReference>
<protein>
    <recommendedName>
        <fullName evidence="1">CHAT domain-containing protein</fullName>
    </recommendedName>
</protein>
<proteinExistence type="predicted"/>
<dbReference type="STRING" id="1108050.A0A0B7FB97"/>
<keyword evidence="3" id="KW-1185">Reference proteome</keyword>
<dbReference type="Proteomes" id="UP000059188">
    <property type="component" value="Unassembled WGS sequence"/>
</dbReference>
<dbReference type="AlphaFoldDB" id="A0A0B7FB97"/>
<evidence type="ECO:0000313" key="2">
    <source>
        <dbReference type="EMBL" id="CEL54199.1"/>
    </source>
</evidence>
<feature type="domain" description="CHAT" evidence="1">
    <location>
        <begin position="418"/>
        <end position="697"/>
    </location>
</feature>
<dbReference type="InterPro" id="IPR011990">
    <property type="entry name" value="TPR-like_helical_dom_sf"/>
</dbReference>
<name>A0A0B7FB97_THACB</name>
<organism evidence="2 3">
    <name type="scientific">Thanatephorus cucumeris (strain AG1-IB / isolate 7/3/14)</name>
    <name type="common">Lettuce bottom rot fungus</name>
    <name type="synonym">Rhizoctonia solani</name>
    <dbReference type="NCBI Taxonomy" id="1108050"/>
    <lineage>
        <taxon>Eukaryota</taxon>
        <taxon>Fungi</taxon>
        <taxon>Dikarya</taxon>
        <taxon>Basidiomycota</taxon>
        <taxon>Agaricomycotina</taxon>
        <taxon>Agaricomycetes</taxon>
        <taxon>Cantharellales</taxon>
        <taxon>Ceratobasidiaceae</taxon>
        <taxon>Rhizoctonia</taxon>
        <taxon>Rhizoctonia solani AG-1</taxon>
    </lineage>
</organism>
<reference evidence="2 3" key="1">
    <citation type="submission" date="2014-11" db="EMBL/GenBank/DDBJ databases">
        <authorList>
            <person name="Wibberg Daniel"/>
        </authorList>
    </citation>
    <scope>NUCLEOTIDE SEQUENCE [LARGE SCALE GENOMIC DNA]</scope>
    <source>
        <strain evidence="2">Rhizoctonia solani AG1-IB 7/3/14</strain>
    </source>
</reference>